<sequence>MDSQSRKRTRSGEDGKGHYDFNLGENLTRRYKILDKMGEGTFGQVLECWDRERQDYVAVKVVRSIPKYRDAAMMEINILEFLGKHEDSDMHCVQIRSWFEYNNHVCIVFEKLGPSLYDFQRKNNRCPYHIDLVKEFGRQLLESVAYVHDLKLVHTDLKPENILLVSSEYVRISSRYNGRWEPKESKIKLIDFGSSIFEDEHHSSIVSTREYRAPEVILGLGWSYPCDIWSVGCILFELCTGKSLFNTHDNLEHLAMMERVLGPLPTHMAERGSQGGAKKYFKRERLNWPERAVSRESIRTVKKLDYLEVLVDEHVRHHRTFVNLLYKLLNIDQSERITARQALEHPFFH</sequence>
<dbReference type="PROSITE" id="PS50011">
    <property type="entry name" value="PROTEIN_KINASE_DOM"/>
    <property type="match status" value="1"/>
</dbReference>
<evidence type="ECO:0000313" key="7">
    <source>
        <dbReference type="EMBL" id="KAF9592282.1"/>
    </source>
</evidence>
<name>A0A835LH45_9MAGN</name>
<dbReference type="CDD" id="cd14134">
    <property type="entry name" value="PKc_CLK"/>
    <property type="match status" value="1"/>
</dbReference>
<evidence type="ECO:0000256" key="1">
    <source>
        <dbReference type="ARBA" id="ARBA00022527"/>
    </source>
</evidence>
<dbReference type="SMART" id="SM00220">
    <property type="entry name" value="S_TKc"/>
    <property type="match status" value="1"/>
</dbReference>
<dbReference type="GO" id="GO:0005634">
    <property type="term" value="C:nucleus"/>
    <property type="evidence" value="ECO:0007669"/>
    <property type="project" value="TreeGrafter"/>
</dbReference>
<evidence type="ECO:0000313" key="8">
    <source>
        <dbReference type="Proteomes" id="UP000631114"/>
    </source>
</evidence>
<accession>A0A835LH45</accession>
<feature type="domain" description="Protein kinase" evidence="6">
    <location>
        <begin position="31"/>
        <end position="348"/>
    </location>
</feature>
<dbReference type="PANTHER" id="PTHR45646">
    <property type="entry name" value="SERINE/THREONINE-PROTEIN KINASE DOA-RELATED"/>
    <property type="match status" value="1"/>
</dbReference>
<dbReference type="InterPro" id="IPR051175">
    <property type="entry name" value="CLK_kinases"/>
</dbReference>
<dbReference type="EMBL" id="JADFTS010000008">
    <property type="protein sequence ID" value="KAF9592282.1"/>
    <property type="molecule type" value="Genomic_DNA"/>
</dbReference>
<protein>
    <recommendedName>
        <fullName evidence="6">Protein kinase domain-containing protein</fullName>
    </recommendedName>
</protein>
<gene>
    <name evidence="7" type="ORF">IFM89_013508</name>
</gene>
<dbReference type="Proteomes" id="UP000631114">
    <property type="component" value="Unassembled WGS sequence"/>
</dbReference>
<reference evidence="7 8" key="1">
    <citation type="submission" date="2020-10" db="EMBL/GenBank/DDBJ databases">
        <title>The Coptis chinensis genome and diversification of protoberbering-type alkaloids.</title>
        <authorList>
            <person name="Wang B."/>
            <person name="Shu S."/>
            <person name="Song C."/>
            <person name="Liu Y."/>
        </authorList>
    </citation>
    <scope>NUCLEOTIDE SEQUENCE [LARGE SCALE GENOMIC DNA]</scope>
    <source>
        <strain evidence="7">HL-2020</strain>
        <tissue evidence="7">Leaf</tissue>
    </source>
</reference>
<evidence type="ECO:0000256" key="3">
    <source>
        <dbReference type="ARBA" id="ARBA00022741"/>
    </source>
</evidence>
<keyword evidence="5" id="KW-0067">ATP-binding</keyword>
<keyword evidence="4" id="KW-0418">Kinase</keyword>
<dbReference type="Pfam" id="PF00069">
    <property type="entry name" value="Pkinase"/>
    <property type="match status" value="1"/>
</dbReference>
<keyword evidence="2" id="KW-0808">Transferase</keyword>
<dbReference type="SUPFAM" id="SSF56112">
    <property type="entry name" value="Protein kinase-like (PK-like)"/>
    <property type="match status" value="1"/>
</dbReference>
<dbReference type="AlphaFoldDB" id="A0A835LH45"/>
<keyword evidence="8" id="KW-1185">Reference proteome</keyword>
<evidence type="ECO:0000259" key="6">
    <source>
        <dbReference type="PROSITE" id="PS50011"/>
    </source>
</evidence>
<evidence type="ECO:0000256" key="4">
    <source>
        <dbReference type="ARBA" id="ARBA00022777"/>
    </source>
</evidence>
<dbReference type="InterPro" id="IPR000719">
    <property type="entry name" value="Prot_kinase_dom"/>
</dbReference>
<keyword evidence="1" id="KW-0723">Serine/threonine-protein kinase</keyword>
<dbReference type="InterPro" id="IPR008271">
    <property type="entry name" value="Ser/Thr_kinase_AS"/>
</dbReference>
<dbReference type="InterPro" id="IPR011009">
    <property type="entry name" value="Kinase-like_dom_sf"/>
</dbReference>
<proteinExistence type="predicted"/>
<organism evidence="7 8">
    <name type="scientific">Coptis chinensis</name>
    <dbReference type="NCBI Taxonomy" id="261450"/>
    <lineage>
        <taxon>Eukaryota</taxon>
        <taxon>Viridiplantae</taxon>
        <taxon>Streptophyta</taxon>
        <taxon>Embryophyta</taxon>
        <taxon>Tracheophyta</taxon>
        <taxon>Spermatophyta</taxon>
        <taxon>Magnoliopsida</taxon>
        <taxon>Ranunculales</taxon>
        <taxon>Ranunculaceae</taxon>
        <taxon>Coptidoideae</taxon>
        <taxon>Coptis</taxon>
    </lineage>
</organism>
<dbReference type="GO" id="GO:0005524">
    <property type="term" value="F:ATP binding"/>
    <property type="evidence" value="ECO:0007669"/>
    <property type="project" value="UniProtKB-KW"/>
</dbReference>
<dbReference type="PANTHER" id="PTHR45646:SF11">
    <property type="entry name" value="SERINE_THREONINE-PROTEIN KINASE DOA"/>
    <property type="match status" value="1"/>
</dbReference>
<dbReference type="GO" id="GO:0004674">
    <property type="term" value="F:protein serine/threonine kinase activity"/>
    <property type="evidence" value="ECO:0007669"/>
    <property type="project" value="UniProtKB-KW"/>
</dbReference>
<keyword evidence="3" id="KW-0547">Nucleotide-binding</keyword>
<dbReference type="PROSITE" id="PS00108">
    <property type="entry name" value="PROTEIN_KINASE_ST"/>
    <property type="match status" value="1"/>
</dbReference>
<dbReference type="Gene3D" id="3.30.200.20">
    <property type="entry name" value="Phosphorylase Kinase, domain 1"/>
    <property type="match status" value="1"/>
</dbReference>
<dbReference type="Gene3D" id="1.10.510.10">
    <property type="entry name" value="Transferase(Phosphotransferase) domain 1"/>
    <property type="match status" value="1"/>
</dbReference>
<evidence type="ECO:0000256" key="5">
    <source>
        <dbReference type="ARBA" id="ARBA00022840"/>
    </source>
</evidence>
<evidence type="ECO:0000256" key="2">
    <source>
        <dbReference type="ARBA" id="ARBA00022679"/>
    </source>
</evidence>
<dbReference type="OrthoDB" id="283111at2759"/>
<comment type="caution">
    <text evidence="7">The sequence shown here is derived from an EMBL/GenBank/DDBJ whole genome shotgun (WGS) entry which is preliminary data.</text>
</comment>